<dbReference type="Gene3D" id="3.40.30.10">
    <property type="entry name" value="Glutaredoxin"/>
    <property type="match status" value="1"/>
</dbReference>
<keyword evidence="3" id="KW-0479">Metal-binding</keyword>
<feature type="disulfide bond" description="Redox-active" evidence="4">
    <location>
        <begin position="10"/>
        <end position="14"/>
    </location>
</feature>
<dbReference type="Pfam" id="PF02630">
    <property type="entry name" value="SCO1-SenC"/>
    <property type="match status" value="1"/>
</dbReference>
<dbReference type="EMBL" id="CP039704">
    <property type="protein sequence ID" value="QCI78888.1"/>
    <property type="molecule type" value="Genomic_DNA"/>
</dbReference>
<protein>
    <submittedName>
        <fullName evidence="5">SCO family protein</fullName>
    </submittedName>
</protein>
<dbReference type="AlphaFoldDB" id="A0A4D7C729"/>
<dbReference type="PANTHER" id="PTHR12151">
    <property type="entry name" value="ELECTRON TRANSPORT PROTIN SCO1/SENC FAMILY MEMBER"/>
    <property type="match status" value="1"/>
</dbReference>
<feature type="binding site" evidence="3">
    <location>
        <position position="14"/>
    </location>
    <ligand>
        <name>Cu cation</name>
        <dbReference type="ChEBI" id="CHEBI:23378"/>
    </ligand>
</feature>
<evidence type="ECO:0000256" key="2">
    <source>
        <dbReference type="ARBA" id="ARBA00023008"/>
    </source>
</evidence>
<name>A0A4D7C729_9SPHN</name>
<accession>A0A4D7C729</accession>
<evidence type="ECO:0000313" key="6">
    <source>
        <dbReference type="Proteomes" id="UP000298714"/>
    </source>
</evidence>
<organism evidence="5 6">
    <name type="scientific">Hankyongella ginsenosidimutans</name>
    <dbReference type="NCBI Taxonomy" id="1763828"/>
    <lineage>
        <taxon>Bacteria</taxon>
        <taxon>Pseudomonadati</taxon>
        <taxon>Pseudomonadota</taxon>
        <taxon>Alphaproteobacteria</taxon>
        <taxon>Sphingomonadales</taxon>
        <taxon>Sphingomonadaceae</taxon>
        <taxon>Hankyongella</taxon>
    </lineage>
</organism>
<reference evidence="6" key="1">
    <citation type="submission" date="2019-04" db="EMBL/GenBank/DDBJ databases">
        <title>Complete genome sequence of Sphingomonas sp. W1-2-3.</title>
        <authorList>
            <person name="Im W.T."/>
        </authorList>
    </citation>
    <scope>NUCLEOTIDE SEQUENCE [LARGE SCALE GENOMIC DNA]</scope>
    <source>
        <strain evidence="6">W1-2-3</strain>
    </source>
</reference>
<evidence type="ECO:0000313" key="5">
    <source>
        <dbReference type="EMBL" id="QCI78888.1"/>
    </source>
</evidence>
<keyword evidence="6" id="KW-1185">Reference proteome</keyword>
<dbReference type="InterPro" id="IPR036249">
    <property type="entry name" value="Thioredoxin-like_sf"/>
</dbReference>
<keyword evidence="2 3" id="KW-0186">Copper</keyword>
<dbReference type="SUPFAM" id="SSF52833">
    <property type="entry name" value="Thioredoxin-like"/>
    <property type="match status" value="1"/>
</dbReference>
<dbReference type="FunFam" id="3.40.30.10:FF:000013">
    <property type="entry name" value="Blast:Protein SCO1 homolog, mitochondrial"/>
    <property type="match status" value="1"/>
</dbReference>
<feature type="binding site" evidence="3">
    <location>
        <position position="10"/>
    </location>
    <ligand>
        <name>Cu cation</name>
        <dbReference type="ChEBI" id="CHEBI:23378"/>
    </ligand>
</feature>
<evidence type="ECO:0000256" key="1">
    <source>
        <dbReference type="ARBA" id="ARBA00010996"/>
    </source>
</evidence>
<dbReference type="CDD" id="cd02968">
    <property type="entry name" value="SCO"/>
    <property type="match status" value="1"/>
</dbReference>
<sequence>MLIYFGYTFCPDVCPIDLQRTAAALKILEEQAPATLDKIQPIFVTIDPERDTPDVMKAYVTAFGPRFVGLTGTVAQIDAAKKAYRVFSQKRQDAGSSDYLMDHSSVTYLMAPNGDYVTVFGSETKAQVMADTLKAKVE</sequence>
<dbReference type="PANTHER" id="PTHR12151:SF25">
    <property type="entry name" value="LINALOOL DEHYDRATASE_ISOMERASE DOMAIN-CONTAINING PROTEIN"/>
    <property type="match status" value="1"/>
</dbReference>
<proteinExistence type="inferred from homology"/>
<evidence type="ECO:0000256" key="3">
    <source>
        <dbReference type="PIRSR" id="PIRSR603782-1"/>
    </source>
</evidence>
<dbReference type="InterPro" id="IPR003782">
    <property type="entry name" value="SCO1/SenC"/>
</dbReference>
<dbReference type="Proteomes" id="UP000298714">
    <property type="component" value="Chromosome"/>
</dbReference>
<dbReference type="GO" id="GO:0046872">
    <property type="term" value="F:metal ion binding"/>
    <property type="evidence" value="ECO:0007669"/>
    <property type="project" value="UniProtKB-KW"/>
</dbReference>
<dbReference type="KEGG" id="hgn:E6W36_02535"/>
<gene>
    <name evidence="5" type="ORF">E6W36_02535</name>
</gene>
<evidence type="ECO:0000256" key="4">
    <source>
        <dbReference type="PIRSR" id="PIRSR603782-2"/>
    </source>
</evidence>
<keyword evidence="4" id="KW-1015">Disulfide bond</keyword>
<feature type="binding site" evidence="3">
    <location>
        <position position="103"/>
    </location>
    <ligand>
        <name>Cu cation</name>
        <dbReference type="ChEBI" id="CHEBI:23378"/>
    </ligand>
</feature>
<comment type="similarity">
    <text evidence="1">Belongs to the SCO1/2 family.</text>
</comment>